<evidence type="ECO:0000313" key="3">
    <source>
        <dbReference type="EMBL" id="GGO91853.1"/>
    </source>
</evidence>
<keyword evidence="4" id="KW-1185">Reference proteome</keyword>
<name>A0A917ZTX7_9ACTN</name>
<evidence type="ECO:0000256" key="1">
    <source>
        <dbReference type="SAM" id="MobiDB-lite"/>
    </source>
</evidence>
<protein>
    <recommendedName>
        <fullName evidence="5">DUF2637 domain-containing protein</fullName>
    </recommendedName>
</protein>
<evidence type="ECO:0008006" key="5">
    <source>
        <dbReference type="Google" id="ProtNLM"/>
    </source>
</evidence>
<keyword evidence="2" id="KW-0472">Membrane</keyword>
<dbReference type="AlphaFoldDB" id="A0A917ZTX7"/>
<dbReference type="PANTHER" id="PTHR23242">
    <property type="entry name" value="TRANSCRIPTION FACTOR HOXA13"/>
    <property type="match status" value="1"/>
</dbReference>
<dbReference type="EMBL" id="BMMS01000017">
    <property type="protein sequence ID" value="GGO91853.1"/>
    <property type="molecule type" value="Genomic_DNA"/>
</dbReference>
<organism evidence="3 4">
    <name type="scientific">Wenjunlia tyrosinilytica</name>
    <dbReference type="NCBI Taxonomy" id="1544741"/>
    <lineage>
        <taxon>Bacteria</taxon>
        <taxon>Bacillati</taxon>
        <taxon>Actinomycetota</taxon>
        <taxon>Actinomycetes</taxon>
        <taxon>Kitasatosporales</taxon>
        <taxon>Streptomycetaceae</taxon>
        <taxon>Wenjunlia</taxon>
    </lineage>
</organism>
<dbReference type="PANTHER" id="PTHR23242:SF9">
    <property type="entry name" value="TRANSCRIPTION FACTOR HOXA13"/>
    <property type="match status" value="1"/>
</dbReference>
<feature type="region of interest" description="Disordered" evidence="1">
    <location>
        <begin position="323"/>
        <end position="353"/>
    </location>
</feature>
<dbReference type="InterPro" id="IPR021235">
    <property type="entry name" value="DUF2637"/>
</dbReference>
<comment type="caution">
    <text evidence="3">The sequence shown here is derived from an EMBL/GenBank/DDBJ whole genome shotgun (WGS) entry which is preliminary data.</text>
</comment>
<feature type="region of interest" description="Disordered" evidence="1">
    <location>
        <begin position="258"/>
        <end position="278"/>
    </location>
</feature>
<keyword evidence="2" id="KW-0812">Transmembrane</keyword>
<feature type="transmembrane region" description="Helical" evidence="2">
    <location>
        <begin position="52"/>
        <end position="78"/>
    </location>
</feature>
<evidence type="ECO:0000313" key="4">
    <source>
        <dbReference type="Proteomes" id="UP000641932"/>
    </source>
</evidence>
<dbReference type="RefSeq" id="WP_373287059.1">
    <property type="nucleotide sequence ID" value="NZ_BMMS01000017.1"/>
</dbReference>
<evidence type="ECO:0000256" key="2">
    <source>
        <dbReference type="SAM" id="Phobius"/>
    </source>
</evidence>
<sequence>MVESAESRRLVRLTGVHRVLVGVVVAGAVVIAGIGFLGSYDAVRDLAVRKGFGSFAYVFPVGVDAGIVVLLALDLLLAWLRIPFPLLRQAAWLLTAATIAFNGAASWPDALGVGMHAVIPLLFIVAVEAARHAVGRVADITADRHMESVRLARWLLAPVPTFRLWRRMRLWELRSYDQVIALERERLVYRARLRARYGRAWRRQAPTEALMPLRLARLGVPLTQTGPQGLAAAGIQITSATAEPLQPLEPLEPAAAAAPALQAAPGGQGPSSVAEPDPGAALLEDAAAGVREPRDLPPADHGRIAAPAVALRESAVRRAVISVPADPEQLAPAPPSASAGGPPPMDRQSSQAQLSTVDRYYRAWAQYLRTFGTEPTGGQLSDFLADRGFTGRSGGAVSPSTLRRYLPEFRIYTAWQYLKGRGSEPTAQEVTRLLAERGISGAPYTAPRIEPLLDDFPRRRAALAGDLADSTA</sequence>
<accession>A0A917ZTX7</accession>
<proteinExistence type="predicted"/>
<reference evidence="3" key="1">
    <citation type="journal article" date="2014" name="Int. J. Syst. Evol. Microbiol.">
        <title>Complete genome sequence of Corynebacterium casei LMG S-19264T (=DSM 44701T), isolated from a smear-ripened cheese.</title>
        <authorList>
            <consortium name="US DOE Joint Genome Institute (JGI-PGF)"/>
            <person name="Walter F."/>
            <person name="Albersmeier A."/>
            <person name="Kalinowski J."/>
            <person name="Ruckert C."/>
        </authorList>
    </citation>
    <scope>NUCLEOTIDE SEQUENCE</scope>
    <source>
        <strain evidence="3">CGMCC 4.7201</strain>
    </source>
</reference>
<feature type="transmembrane region" description="Helical" evidence="2">
    <location>
        <begin position="20"/>
        <end position="40"/>
    </location>
</feature>
<feature type="transmembrane region" description="Helical" evidence="2">
    <location>
        <begin position="90"/>
        <end position="107"/>
    </location>
</feature>
<keyword evidence="2" id="KW-1133">Transmembrane helix</keyword>
<reference evidence="3" key="2">
    <citation type="submission" date="2020-09" db="EMBL/GenBank/DDBJ databases">
        <authorList>
            <person name="Sun Q."/>
            <person name="Zhou Y."/>
        </authorList>
    </citation>
    <scope>NUCLEOTIDE SEQUENCE</scope>
    <source>
        <strain evidence="3">CGMCC 4.7201</strain>
    </source>
</reference>
<dbReference type="Proteomes" id="UP000641932">
    <property type="component" value="Unassembled WGS sequence"/>
</dbReference>
<dbReference type="Pfam" id="PF10935">
    <property type="entry name" value="DUF2637"/>
    <property type="match status" value="1"/>
</dbReference>
<gene>
    <name evidence="3" type="ORF">GCM10012280_40690</name>
</gene>